<keyword evidence="3" id="KW-1185">Reference proteome</keyword>
<name>A0ABQ5I8V5_9ASTR</name>
<proteinExistence type="predicted"/>
<reference evidence="2" key="2">
    <citation type="submission" date="2022-01" db="EMBL/GenBank/DDBJ databases">
        <authorList>
            <person name="Yamashiro T."/>
            <person name="Shiraishi A."/>
            <person name="Satake H."/>
            <person name="Nakayama K."/>
        </authorList>
    </citation>
    <scope>NUCLEOTIDE SEQUENCE</scope>
</reference>
<comment type="caution">
    <text evidence="2">The sequence shown here is derived from an EMBL/GenBank/DDBJ whole genome shotgun (WGS) entry which is preliminary data.</text>
</comment>
<evidence type="ECO:0000313" key="3">
    <source>
        <dbReference type="Proteomes" id="UP001151760"/>
    </source>
</evidence>
<dbReference type="EMBL" id="BQNB010020490">
    <property type="protein sequence ID" value="GJT96531.1"/>
    <property type="molecule type" value="Genomic_DNA"/>
</dbReference>
<reference evidence="2" key="1">
    <citation type="journal article" date="2022" name="Int. J. Mol. Sci.">
        <title>Draft Genome of Tanacetum Coccineum: Genomic Comparison of Closely Related Tanacetum-Family Plants.</title>
        <authorList>
            <person name="Yamashiro T."/>
            <person name="Shiraishi A."/>
            <person name="Nakayama K."/>
            <person name="Satake H."/>
        </authorList>
    </citation>
    <scope>NUCLEOTIDE SEQUENCE</scope>
</reference>
<keyword evidence="1" id="KW-0812">Transmembrane</keyword>
<feature type="transmembrane region" description="Helical" evidence="1">
    <location>
        <begin position="97"/>
        <end position="123"/>
    </location>
</feature>
<sequence>MFIEQSDDEVYDCLKGGSENSRGKRLAISMVEEAWLSEKEESTLPTQGMRSIISTVSISLEGFLPSILLLVVIIVVVVIVAVILVVVVVAIVGVVIIVAIIGVFVVVGISTIIKLSFVIISFLRRIMFYYLLHQPLGYDNGFLQSLRF</sequence>
<protein>
    <submittedName>
        <fullName evidence="2">Uncharacterized protein</fullName>
    </submittedName>
</protein>
<feature type="transmembrane region" description="Helical" evidence="1">
    <location>
        <begin position="67"/>
        <end position="91"/>
    </location>
</feature>
<keyword evidence="1" id="KW-1133">Transmembrane helix</keyword>
<accession>A0ABQ5I8V5</accession>
<evidence type="ECO:0000313" key="2">
    <source>
        <dbReference type="EMBL" id="GJT96531.1"/>
    </source>
</evidence>
<keyword evidence="1" id="KW-0472">Membrane</keyword>
<organism evidence="2 3">
    <name type="scientific">Tanacetum coccineum</name>
    <dbReference type="NCBI Taxonomy" id="301880"/>
    <lineage>
        <taxon>Eukaryota</taxon>
        <taxon>Viridiplantae</taxon>
        <taxon>Streptophyta</taxon>
        <taxon>Embryophyta</taxon>
        <taxon>Tracheophyta</taxon>
        <taxon>Spermatophyta</taxon>
        <taxon>Magnoliopsida</taxon>
        <taxon>eudicotyledons</taxon>
        <taxon>Gunneridae</taxon>
        <taxon>Pentapetalae</taxon>
        <taxon>asterids</taxon>
        <taxon>campanulids</taxon>
        <taxon>Asterales</taxon>
        <taxon>Asteraceae</taxon>
        <taxon>Asteroideae</taxon>
        <taxon>Anthemideae</taxon>
        <taxon>Anthemidinae</taxon>
        <taxon>Tanacetum</taxon>
    </lineage>
</organism>
<evidence type="ECO:0000256" key="1">
    <source>
        <dbReference type="SAM" id="Phobius"/>
    </source>
</evidence>
<dbReference type="Proteomes" id="UP001151760">
    <property type="component" value="Unassembled WGS sequence"/>
</dbReference>
<gene>
    <name evidence="2" type="ORF">Tco_1092049</name>
</gene>